<dbReference type="EMBL" id="VFOZ01000002">
    <property type="protein sequence ID" value="TQL91009.1"/>
    <property type="molecule type" value="Genomic_DNA"/>
</dbReference>
<proteinExistence type="predicted"/>
<keyword evidence="4" id="KW-1185">Reference proteome</keyword>
<gene>
    <name evidence="3" type="ORF">FB559_8330</name>
</gene>
<name>A0A543C1Q8_9ACTN</name>
<sequence>MAYRLAAIVSALPLTCAGMAFTSTVRHPTRVSPAGIADIGHRGASASAPENTLAAFRAARSQHADYFELDVQQTKDRTPVIMHDTTLRRTTNAESVYPGRSPWRVGDFTLRQLERLDAGSWFSSRFRHERVPTLARTLSEMEGSDLKLLLEIKDPSLYPGLTSRVAGQLRAQPRWLLPGRLIVQSFDWGSVREFHRLMPAVPTGVLGTPTAAQLPAIAGYAHYVNPRYDAINAAYVRRVHARHMEVFAWGAGSAADVRRLVGYRVDGIISDRPEAVPR</sequence>
<organism evidence="3 4">
    <name type="scientific">Actinoallomurus bryophytorum</name>
    <dbReference type="NCBI Taxonomy" id="1490222"/>
    <lineage>
        <taxon>Bacteria</taxon>
        <taxon>Bacillati</taxon>
        <taxon>Actinomycetota</taxon>
        <taxon>Actinomycetes</taxon>
        <taxon>Streptosporangiales</taxon>
        <taxon>Thermomonosporaceae</taxon>
        <taxon>Actinoallomurus</taxon>
    </lineage>
</organism>
<dbReference type="SUPFAM" id="SSF51695">
    <property type="entry name" value="PLC-like phosphodiesterases"/>
    <property type="match status" value="1"/>
</dbReference>
<comment type="caution">
    <text evidence="3">The sequence shown here is derived from an EMBL/GenBank/DDBJ whole genome shotgun (WGS) entry which is preliminary data.</text>
</comment>
<dbReference type="Gene3D" id="3.20.20.190">
    <property type="entry name" value="Phosphatidylinositol (PI) phosphodiesterase"/>
    <property type="match status" value="1"/>
</dbReference>
<evidence type="ECO:0000313" key="3">
    <source>
        <dbReference type="EMBL" id="TQL91009.1"/>
    </source>
</evidence>
<dbReference type="Pfam" id="PF03009">
    <property type="entry name" value="GDPD"/>
    <property type="match status" value="1"/>
</dbReference>
<evidence type="ECO:0000313" key="4">
    <source>
        <dbReference type="Proteomes" id="UP000316096"/>
    </source>
</evidence>
<dbReference type="OrthoDB" id="9758957at2"/>
<dbReference type="GO" id="GO:0006629">
    <property type="term" value="P:lipid metabolic process"/>
    <property type="evidence" value="ECO:0007669"/>
    <property type="project" value="InterPro"/>
</dbReference>
<feature type="chain" id="PRO_5022038162" evidence="1">
    <location>
        <begin position="23"/>
        <end position="278"/>
    </location>
</feature>
<feature type="signal peptide" evidence="1">
    <location>
        <begin position="1"/>
        <end position="22"/>
    </location>
</feature>
<dbReference type="PROSITE" id="PS51704">
    <property type="entry name" value="GP_PDE"/>
    <property type="match status" value="1"/>
</dbReference>
<accession>A0A543C1Q8</accession>
<dbReference type="PANTHER" id="PTHR46211:SF1">
    <property type="entry name" value="GLYCEROPHOSPHODIESTER PHOSPHODIESTERASE, CYTOPLASMIC"/>
    <property type="match status" value="1"/>
</dbReference>
<dbReference type="Proteomes" id="UP000316096">
    <property type="component" value="Unassembled WGS sequence"/>
</dbReference>
<evidence type="ECO:0000256" key="1">
    <source>
        <dbReference type="SAM" id="SignalP"/>
    </source>
</evidence>
<dbReference type="InterPro" id="IPR017946">
    <property type="entry name" value="PLC-like_Pdiesterase_TIM-brl"/>
</dbReference>
<dbReference type="GO" id="GO:0008081">
    <property type="term" value="F:phosphoric diester hydrolase activity"/>
    <property type="evidence" value="ECO:0007669"/>
    <property type="project" value="InterPro"/>
</dbReference>
<keyword evidence="1" id="KW-0732">Signal</keyword>
<evidence type="ECO:0000259" key="2">
    <source>
        <dbReference type="PROSITE" id="PS51704"/>
    </source>
</evidence>
<protein>
    <submittedName>
        <fullName evidence="3">Glycerophosphoryl diester phosphodiesterase</fullName>
    </submittedName>
</protein>
<dbReference type="AlphaFoldDB" id="A0A543C1Q8"/>
<dbReference type="InterPro" id="IPR030395">
    <property type="entry name" value="GP_PDE_dom"/>
</dbReference>
<dbReference type="RefSeq" id="WP_141962986.1">
    <property type="nucleotide sequence ID" value="NZ_VFOZ01000002.1"/>
</dbReference>
<reference evidence="3 4" key="1">
    <citation type="submission" date="2019-06" db="EMBL/GenBank/DDBJ databases">
        <title>Sequencing the genomes of 1000 actinobacteria strains.</title>
        <authorList>
            <person name="Klenk H.-P."/>
        </authorList>
    </citation>
    <scope>NUCLEOTIDE SEQUENCE [LARGE SCALE GENOMIC DNA]</scope>
    <source>
        <strain evidence="3 4">DSM 102200</strain>
    </source>
</reference>
<dbReference type="PANTHER" id="PTHR46211">
    <property type="entry name" value="GLYCEROPHOSPHORYL DIESTER PHOSPHODIESTERASE"/>
    <property type="match status" value="1"/>
</dbReference>
<feature type="domain" description="GP-PDE" evidence="2">
    <location>
        <begin position="36"/>
        <end position="278"/>
    </location>
</feature>